<dbReference type="PANTHER" id="PTHR28069:SF1">
    <property type="entry name" value="PROTEIN MSS51, MITOCHONDRIAL"/>
    <property type="match status" value="1"/>
</dbReference>
<accession>A0A2L2T2G6</accession>
<feature type="region of interest" description="Disordered" evidence="1">
    <location>
        <begin position="18"/>
        <end position="69"/>
    </location>
</feature>
<proteinExistence type="predicted"/>
<evidence type="ECO:0000313" key="4">
    <source>
        <dbReference type="Proteomes" id="UP000245910"/>
    </source>
</evidence>
<dbReference type="SMART" id="SM00313">
    <property type="entry name" value="PXA"/>
    <property type="match status" value="1"/>
</dbReference>
<evidence type="ECO:0000259" key="2">
    <source>
        <dbReference type="PROSITE" id="PS51207"/>
    </source>
</evidence>
<dbReference type="AlphaFoldDB" id="A0A2L2T2G6"/>
<evidence type="ECO:0000256" key="1">
    <source>
        <dbReference type="SAM" id="MobiDB-lite"/>
    </source>
</evidence>
<keyword evidence="4" id="KW-1185">Reference proteome</keyword>
<dbReference type="Pfam" id="PF13824">
    <property type="entry name" value="zf-Mss51"/>
    <property type="match status" value="1"/>
</dbReference>
<feature type="compositionally biased region" description="Low complexity" evidence="1">
    <location>
        <begin position="540"/>
        <end position="561"/>
    </location>
</feature>
<reference evidence="4" key="1">
    <citation type="submission" date="2014-10" db="EMBL/GenBank/DDBJ databases">
        <authorList>
            <person name="King R."/>
        </authorList>
    </citation>
    <scope>NUCLEOTIDE SEQUENCE [LARGE SCALE GENOMIC DNA]</scope>
    <source>
        <strain evidence="4">A3/5</strain>
    </source>
</reference>
<dbReference type="InterPro" id="IPR003114">
    <property type="entry name" value="Phox_assoc"/>
</dbReference>
<feature type="compositionally biased region" description="Polar residues" evidence="1">
    <location>
        <begin position="57"/>
        <end position="69"/>
    </location>
</feature>
<feature type="region of interest" description="Disordered" evidence="1">
    <location>
        <begin position="517"/>
        <end position="574"/>
    </location>
</feature>
<organism evidence="3 4">
    <name type="scientific">Fusarium venenatum</name>
    <dbReference type="NCBI Taxonomy" id="56646"/>
    <lineage>
        <taxon>Eukaryota</taxon>
        <taxon>Fungi</taxon>
        <taxon>Dikarya</taxon>
        <taxon>Ascomycota</taxon>
        <taxon>Pezizomycotina</taxon>
        <taxon>Sordariomycetes</taxon>
        <taxon>Hypocreomycetidae</taxon>
        <taxon>Hypocreales</taxon>
        <taxon>Nectriaceae</taxon>
        <taxon>Fusarium</taxon>
    </lineage>
</organism>
<feature type="domain" description="PXA" evidence="2">
    <location>
        <begin position="611"/>
        <end position="796"/>
    </location>
</feature>
<evidence type="ECO:0000313" key="3">
    <source>
        <dbReference type="EMBL" id="CEI39349.1"/>
    </source>
</evidence>
<sequence>MRRQLALGVTAKPWMRISPHHIRNVHSTVKDQKRKAPAPANRDFSTNANKKSEAAASVTNKSSPSSLRLSQDDLFHPFSKSPVPEFRQRAAFMRQHAYCPHPDHQQTKLPTIAPKPEDAEAASGTQPPEHVNFECPDCGLPVYCCEEHWMDDYEKHLEVCDTLRQINEDDHDLRSGRVFEEGNLPDLQMEHAAINMTNWDTFMYTREFDAVNSDRQMRQITRLLTYPVTIGSVLHELSPYSIKAGERMTTEGLKSFSALRYNLHPPKSGRGIGVDELKPEAPAVRVFILGARAESSLPRPAWVQLAHMFPDARLHLIFVGPESMANRDDEFPLPERTPSNPFGAVVEDRVWYKMKISTIVDYYHTIHQTQHFAPYDPYFDCFVLFHPGLGHPASSHEWEETLPLLLETKVPIISTGYTQFDMERDVEWVNKKSKGEFDILLQPGENTFRSLRWDLNDMDPQDVSCGNWGVWAFRGKRSLLKASRHSLHFKRRHADTPGMLLVFSARLYSEGAGHATSSVAPAAFPARPPAPRPKSVTFDTEPSPSTAVSSTTTTTTAASPRHSTRPHTTDPLSDRATSLLIRRTLCSPQLGDKNRDAQAPIDELLPPLTSRNDVDLQLYAILAIVLREFVQSWYNKITTDENFVAEVLHIIAHCSRALEQRFRKVDLETLVLDEIPDLLDKHITSYRISHSTIARPPVEVDPREAYHALCPLPHLAPVPHSDKPDTISDQAGNEALYRQLLVQGILAILLPTEDLENPCLTSLVEQIFSELIIGNIIANKASQPWMLYEGICITARVLRQKTNDGPSAVGAQKETSEPKLEVKGRRAWSVRSSVSTALVMASSLPARTTPINEKEVSLGQDKQSSVSSSHESADYIKAPILSCRVWTCLGNLLELSLRMPWLDGFLSLLQYGAVNGPGRIAGHDGPVDRLLSHHINSLFSPSNLPPLLRTLRGVLFPNNAPGKASLFPPSSEAELHALRRRAAKSLWELLPKGVGRLYFGGRLWRRGTKAEGDPSDDEDLLDEMERLLLVLDDEYCNKHLMYSILELVLARLMPELTEKGVTELWEERLG</sequence>
<dbReference type="PROSITE" id="PS51207">
    <property type="entry name" value="PXA"/>
    <property type="match status" value="1"/>
</dbReference>
<dbReference type="PANTHER" id="PTHR28069">
    <property type="entry name" value="GH20023P"/>
    <property type="match status" value="1"/>
</dbReference>
<dbReference type="EMBL" id="LN649232">
    <property type="protein sequence ID" value="CEI39349.1"/>
    <property type="molecule type" value="Genomic_DNA"/>
</dbReference>
<dbReference type="GO" id="GO:0005739">
    <property type="term" value="C:mitochondrion"/>
    <property type="evidence" value="ECO:0007669"/>
    <property type="project" value="GOC"/>
</dbReference>
<dbReference type="Pfam" id="PF20179">
    <property type="entry name" value="MSS51_C"/>
    <property type="match status" value="1"/>
</dbReference>
<dbReference type="GO" id="GO:0033617">
    <property type="term" value="P:mitochondrial respiratory chain complex IV assembly"/>
    <property type="evidence" value="ECO:0007669"/>
    <property type="project" value="TreeGrafter"/>
</dbReference>
<name>A0A2L2T2G6_9HYPO</name>
<dbReference type="InterPro" id="IPR046824">
    <property type="entry name" value="Mss51-like_C"/>
</dbReference>
<protein>
    <recommendedName>
        <fullName evidence="2">PXA domain-containing protein</fullName>
    </recommendedName>
</protein>
<dbReference type="Pfam" id="PF02194">
    <property type="entry name" value="PXA"/>
    <property type="match status" value="1"/>
</dbReference>
<dbReference type="Proteomes" id="UP000245910">
    <property type="component" value="Chromosome IIII"/>
</dbReference>
<dbReference type="STRING" id="56646.A0A2L2T2G6"/>
<dbReference type="InterPro" id="IPR032717">
    <property type="entry name" value="Mss51_Znf"/>
</dbReference>